<organism evidence="2">
    <name type="scientific">uncultured Synechococcales cyanobacterium</name>
    <dbReference type="NCBI Taxonomy" id="1936017"/>
    <lineage>
        <taxon>Bacteria</taxon>
        <taxon>Bacillati</taxon>
        <taxon>Cyanobacteriota</taxon>
        <taxon>Cyanophyceae</taxon>
        <taxon>Synechococcales</taxon>
        <taxon>environmental samples</taxon>
    </lineage>
</organism>
<feature type="non-terminal residue" evidence="2">
    <location>
        <position position="1"/>
    </location>
</feature>
<accession>A0A6J4UXN0</accession>
<gene>
    <name evidence="2" type="ORF">AVDCRST_MAG81-856</name>
</gene>
<evidence type="ECO:0000256" key="1">
    <source>
        <dbReference type="SAM" id="MobiDB-lite"/>
    </source>
</evidence>
<name>A0A6J4UXN0_9CYAN</name>
<feature type="non-terminal residue" evidence="2">
    <location>
        <position position="47"/>
    </location>
</feature>
<sequence length="47" mass="5087">GSHKGRTCLKYGGPDGPVGSQGIPDRDGRRKNYCGTFLSHNLPKVKM</sequence>
<protein>
    <submittedName>
        <fullName evidence="2">Uncharacterized protein</fullName>
    </submittedName>
</protein>
<dbReference type="EMBL" id="CADCWO010000054">
    <property type="protein sequence ID" value="CAA9563641.1"/>
    <property type="molecule type" value="Genomic_DNA"/>
</dbReference>
<dbReference type="AlphaFoldDB" id="A0A6J4UXN0"/>
<evidence type="ECO:0000313" key="2">
    <source>
        <dbReference type="EMBL" id="CAA9563641.1"/>
    </source>
</evidence>
<feature type="region of interest" description="Disordered" evidence="1">
    <location>
        <begin position="1"/>
        <end position="29"/>
    </location>
</feature>
<proteinExistence type="predicted"/>
<reference evidence="2" key="1">
    <citation type="submission" date="2020-02" db="EMBL/GenBank/DDBJ databases">
        <authorList>
            <person name="Meier V. D."/>
        </authorList>
    </citation>
    <scope>NUCLEOTIDE SEQUENCE</scope>
    <source>
        <strain evidence="2">AVDCRST_MAG81</strain>
    </source>
</reference>